<evidence type="ECO:0000256" key="1">
    <source>
        <dbReference type="ARBA" id="ARBA00004651"/>
    </source>
</evidence>
<dbReference type="Proteomes" id="UP000664844">
    <property type="component" value="Unassembled WGS sequence"/>
</dbReference>
<feature type="transmembrane region" description="Helical" evidence="8">
    <location>
        <begin position="367"/>
        <end position="388"/>
    </location>
</feature>
<feature type="transmembrane region" description="Helical" evidence="8">
    <location>
        <begin position="424"/>
        <end position="445"/>
    </location>
</feature>
<feature type="transmembrane region" description="Helical" evidence="8">
    <location>
        <begin position="457"/>
        <end position="482"/>
    </location>
</feature>
<feature type="transmembrane region" description="Helical" evidence="8">
    <location>
        <begin position="494"/>
        <end position="517"/>
    </location>
</feature>
<evidence type="ECO:0000256" key="7">
    <source>
        <dbReference type="ARBA" id="ARBA00023136"/>
    </source>
</evidence>
<comment type="similarity">
    <text evidence="2">Belongs to the binding-protein-dependent transport system permease family. CysTW subfamily.</text>
</comment>
<dbReference type="PROSITE" id="PS50928">
    <property type="entry name" value="ABC_TM1"/>
    <property type="match status" value="2"/>
</dbReference>
<feature type="transmembrane region" description="Helical" evidence="8">
    <location>
        <begin position="617"/>
        <end position="636"/>
    </location>
</feature>
<dbReference type="NCBIfam" id="TIGR00974">
    <property type="entry name" value="3a0107s02c"/>
    <property type="match status" value="1"/>
</dbReference>
<feature type="transmembrane region" description="Helical" evidence="8">
    <location>
        <begin position="538"/>
        <end position="560"/>
    </location>
</feature>
<evidence type="ECO:0000313" key="10">
    <source>
        <dbReference type="EMBL" id="MBO0350928.1"/>
    </source>
</evidence>
<comment type="caution">
    <text evidence="10">The sequence shown here is derived from an EMBL/GenBank/DDBJ whole genome shotgun (WGS) entry which is preliminary data.</text>
</comment>
<evidence type="ECO:0000256" key="5">
    <source>
        <dbReference type="ARBA" id="ARBA00022692"/>
    </source>
</evidence>
<dbReference type="PANTHER" id="PTHR43470">
    <property type="entry name" value="PHOSPHATE TRANSPORT SYSTEM PERMEASE PROTEIN PSTA-RELATED"/>
    <property type="match status" value="1"/>
</dbReference>
<feature type="transmembrane region" description="Helical" evidence="8">
    <location>
        <begin position="283"/>
        <end position="305"/>
    </location>
</feature>
<feature type="transmembrane region" description="Helical" evidence="8">
    <location>
        <begin position="135"/>
        <end position="153"/>
    </location>
</feature>
<feature type="transmembrane region" description="Helical" evidence="8">
    <location>
        <begin position="255"/>
        <end position="277"/>
    </location>
</feature>
<dbReference type="RefSeq" id="WP_207089395.1">
    <property type="nucleotide sequence ID" value="NZ_JAFLQW010000473.1"/>
</dbReference>
<dbReference type="SUPFAM" id="SSF161098">
    <property type="entry name" value="MetI-like"/>
    <property type="match status" value="2"/>
</dbReference>
<gene>
    <name evidence="10" type="primary">pstA</name>
    <name evidence="10" type="ORF">J0895_18020</name>
</gene>
<evidence type="ECO:0000256" key="2">
    <source>
        <dbReference type="ARBA" id="ARBA00007069"/>
    </source>
</evidence>
<dbReference type="Gene3D" id="1.10.3720.10">
    <property type="entry name" value="MetI-like"/>
    <property type="match status" value="2"/>
</dbReference>
<evidence type="ECO:0000256" key="4">
    <source>
        <dbReference type="ARBA" id="ARBA00022475"/>
    </source>
</evidence>
<keyword evidence="7 8" id="KW-0472">Membrane</keyword>
<dbReference type="CDD" id="cd06261">
    <property type="entry name" value="TM_PBP2"/>
    <property type="match status" value="2"/>
</dbReference>
<dbReference type="InterPro" id="IPR005672">
    <property type="entry name" value="Phosphate_PstA"/>
</dbReference>
<feature type="transmembrane region" description="Helical" evidence="8">
    <location>
        <begin position="32"/>
        <end position="54"/>
    </location>
</feature>
<feature type="transmembrane region" description="Helical" evidence="8">
    <location>
        <begin position="83"/>
        <end position="115"/>
    </location>
</feature>
<evidence type="ECO:0000256" key="6">
    <source>
        <dbReference type="ARBA" id="ARBA00022989"/>
    </source>
</evidence>
<sequence length="642" mass="69516">MEFHSLPPQLPDGESWQRNLHRLTGIERGLQIILAMIAGIPISIFVAIASVFLYETVLFFQTVPLWNFLSDTQWTPLFPSKNFGILVLASATLMVTGIASLFAIPIGLLIAIYLAEYASDRLRLMVKPLLEALSGIPTVVYGYFALLVVTPILQQLIPGLARFNALSAGLVTGVAIVPIISSLSEDAIKSVPHSLREAGYTLGLTKQEVLTKIVLPMAFPGIIASFMLAASRALGETMISAIAAGQNPQLTLNPLIPVATMTAFIIQVSLGTVAFNSLAFQTIFTVGMVLFLITLGLNSFGYWLVRRHQTAMTEAIVPTISSNELSHFDPIYDEEFPLTNPRFGRVQTRSIAEFKTPLVRRQGLDRCFSLVSAIAIPIALSILALLLFDASRRGLPHLTWQFITSFPSRNPQEAGIYPALMGSLWLLGLTGLFALPIGIGTAIYLEEYCANTALNRFLEINIANLAAVPSILYGLLGLELFVRLLAPMTGGPSLLSAALTLTVIILPMFIVTTRSALRGIPDGLHQAGYAIGMTRAQVLWHIVLPAAFPATLTGALLALARAIGETAPLIAVGALSFVSFAPPLSWEGVYSRFTALPFQIFNWILRPQAAFHDNAAAAILVLVGILLILNIFGIFIREKCKS</sequence>
<keyword evidence="3" id="KW-0813">Transport</keyword>
<protein>
    <submittedName>
        <fullName evidence="10">Phosphate ABC transporter permease PstA</fullName>
    </submittedName>
</protein>
<keyword evidence="4" id="KW-1003">Cell membrane</keyword>
<evidence type="ECO:0000256" key="3">
    <source>
        <dbReference type="ARBA" id="ARBA00022448"/>
    </source>
</evidence>
<dbReference type="PANTHER" id="PTHR43470:SF5">
    <property type="entry name" value="PHOSPHATE TRANSPORT SYSTEM PERMEASE PROTEIN PSTA"/>
    <property type="match status" value="1"/>
</dbReference>
<accession>A0ABS3FUX0</accession>
<evidence type="ECO:0000313" key="11">
    <source>
        <dbReference type="Proteomes" id="UP000664844"/>
    </source>
</evidence>
<feature type="transmembrane region" description="Helical" evidence="8">
    <location>
        <begin position="165"/>
        <end position="184"/>
    </location>
</feature>
<name>A0ABS3FUX0_9CYAN</name>
<feature type="domain" description="ABC transmembrane type-1" evidence="9">
    <location>
        <begin position="89"/>
        <end position="301"/>
    </location>
</feature>
<dbReference type="InterPro" id="IPR035906">
    <property type="entry name" value="MetI-like_sf"/>
</dbReference>
<organism evidence="10 11">
    <name type="scientific">Phormidium pseudopriestleyi FRX01</name>
    <dbReference type="NCBI Taxonomy" id="1759528"/>
    <lineage>
        <taxon>Bacteria</taxon>
        <taxon>Bacillati</taxon>
        <taxon>Cyanobacteriota</taxon>
        <taxon>Cyanophyceae</taxon>
        <taxon>Oscillatoriophycideae</taxon>
        <taxon>Oscillatoriales</taxon>
        <taxon>Oscillatoriaceae</taxon>
        <taxon>Phormidium</taxon>
    </lineage>
</organism>
<proteinExistence type="inferred from homology"/>
<dbReference type="InterPro" id="IPR000515">
    <property type="entry name" value="MetI-like"/>
</dbReference>
<keyword evidence="11" id="KW-1185">Reference proteome</keyword>
<reference evidence="10 11" key="1">
    <citation type="submission" date="2021-03" db="EMBL/GenBank/DDBJ databases">
        <title>Metabolic Capacity of the Antarctic Cyanobacterium Phormidium pseudopriestleyi that Sustains Oxygenic Photosynthesis in the Presence of Hydrogen Sulfide.</title>
        <authorList>
            <person name="Lumian J.E."/>
            <person name="Jungblut A.D."/>
            <person name="Dillon M.L."/>
            <person name="Hawes I."/>
            <person name="Doran P.T."/>
            <person name="Mackey T.J."/>
            <person name="Dick G.J."/>
            <person name="Grettenberger C.L."/>
            <person name="Sumner D.Y."/>
        </authorList>
    </citation>
    <scope>NUCLEOTIDE SEQUENCE [LARGE SCALE GENOMIC DNA]</scope>
    <source>
        <strain evidence="10 11">FRX01</strain>
    </source>
</reference>
<evidence type="ECO:0000256" key="8">
    <source>
        <dbReference type="SAM" id="Phobius"/>
    </source>
</evidence>
<keyword evidence="6 8" id="KW-1133">Transmembrane helix</keyword>
<dbReference type="NCBIfam" id="TIGR02138">
    <property type="entry name" value="phosphate_pstC"/>
    <property type="match status" value="1"/>
</dbReference>
<evidence type="ECO:0000259" key="9">
    <source>
        <dbReference type="PROSITE" id="PS50928"/>
    </source>
</evidence>
<feature type="domain" description="ABC transmembrane type-1" evidence="9">
    <location>
        <begin position="420"/>
        <end position="633"/>
    </location>
</feature>
<feature type="transmembrane region" description="Helical" evidence="8">
    <location>
        <begin position="213"/>
        <end position="234"/>
    </location>
</feature>
<comment type="subcellular location">
    <subcellularLocation>
        <location evidence="1">Cell membrane</location>
        <topology evidence="1">Multi-pass membrane protein</topology>
    </subcellularLocation>
</comment>
<dbReference type="EMBL" id="JAFLQW010000473">
    <property type="protein sequence ID" value="MBO0350928.1"/>
    <property type="molecule type" value="Genomic_DNA"/>
</dbReference>
<dbReference type="Pfam" id="PF00528">
    <property type="entry name" value="BPD_transp_1"/>
    <property type="match status" value="2"/>
</dbReference>
<dbReference type="InterPro" id="IPR011864">
    <property type="entry name" value="Phosphate_PstC"/>
</dbReference>
<keyword evidence="5 8" id="KW-0812">Transmembrane</keyword>